<dbReference type="SMART" id="SM00824">
    <property type="entry name" value="PKS_TE"/>
    <property type="match status" value="1"/>
</dbReference>
<dbReference type="SUPFAM" id="SSF53474">
    <property type="entry name" value="alpha/beta-Hydrolases"/>
    <property type="match status" value="1"/>
</dbReference>
<dbReference type="InterPro" id="IPR001031">
    <property type="entry name" value="Thioesterase"/>
</dbReference>
<comment type="caution">
    <text evidence="4">The sequence shown here is derived from an EMBL/GenBank/DDBJ whole genome shotgun (WGS) entry which is preliminary data.</text>
</comment>
<dbReference type="InterPro" id="IPR012223">
    <property type="entry name" value="TEII"/>
</dbReference>
<keyword evidence="2" id="KW-0378">Hydrolase</keyword>
<evidence type="ECO:0000313" key="4">
    <source>
        <dbReference type="EMBL" id="MFB9839285.1"/>
    </source>
</evidence>
<organism evidence="4 5">
    <name type="scientific">Actinoallomurus acaciae</name>
    <dbReference type="NCBI Taxonomy" id="502577"/>
    <lineage>
        <taxon>Bacteria</taxon>
        <taxon>Bacillati</taxon>
        <taxon>Actinomycetota</taxon>
        <taxon>Actinomycetes</taxon>
        <taxon>Streptosporangiales</taxon>
        <taxon>Thermomonosporaceae</taxon>
        <taxon>Actinoallomurus</taxon>
    </lineage>
</organism>
<evidence type="ECO:0000256" key="2">
    <source>
        <dbReference type="ARBA" id="ARBA00022801"/>
    </source>
</evidence>
<protein>
    <submittedName>
        <fullName evidence="4">Thioesterase II family protein</fullName>
    </submittedName>
</protein>
<feature type="domain" description="Thioesterase TesA-like" evidence="3">
    <location>
        <begin position="26"/>
        <end position="248"/>
    </location>
</feature>
<sequence>MVTANDATSDWVRSFRAGPPAARRLVCFPHAGGGAGFYRPFAKAFPAGVDVQVVQYPGRETRASEPLVEDMETLADRAAEALAPLLDRPTAVFGHSMGGSVAYEVVRRLEAAGGRRPDLLFVSARQAPAVRRDGHVHELDDERFVKVLRATGGTPTELMDNPEMREYLLPIIRNDYRLIERYRPEPGPRLATGIVAIAADDDMTVTPEEVAPWAEATDGGFAQVRFAGDHFYLLERTADLVDTVHRRLRWDRFSMP</sequence>
<dbReference type="EMBL" id="JBHLZP010000678">
    <property type="protein sequence ID" value="MFB9839285.1"/>
    <property type="molecule type" value="Genomic_DNA"/>
</dbReference>
<gene>
    <name evidence="4" type="ORF">ACFFNX_44795</name>
</gene>
<dbReference type="Gene3D" id="3.40.50.1820">
    <property type="entry name" value="alpha/beta hydrolase"/>
    <property type="match status" value="1"/>
</dbReference>
<dbReference type="InterPro" id="IPR029058">
    <property type="entry name" value="AB_hydrolase_fold"/>
</dbReference>
<dbReference type="PANTHER" id="PTHR11487">
    <property type="entry name" value="THIOESTERASE"/>
    <property type="match status" value="1"/>
</dbReference>
<evidence type="ECO:0000256" key="1">
    <source>
        <dbReference type="ARBA" id="ARBA00007169"/>
    </source>
</evidence>
<dbReference type="Proteomes" id="UP001589627">
    <property type="component" value="Unassembled WGS sequence"/>
</dbReference>
<dbReference type="InterPro" id="IPR020802">
    <property type="entry name" value="TesA-like"/>
</dbReference>
<proteinExistence type="inferred from homology"/>
<evidence type="ECO:0000259" key="3">
    <source>
        <dbReference type="SMART" id="SM00824"/>
    </source>
</evidence>
<keyword evidence="5" id="KW-1185">Reference proteome</keyword>
<accession>A0ABV5YW91</accession>
<evidence type="ECO:0000313" key="5">
    <source>
        <dbReference type="Proteomes" id="UP001589627"/>
    </source>
</evidence>
<dbReference type="PANTHER" id="PTHR11487:SF0">
    <property type="entry name" value="S-ACYL FATTY ACID SYNTHASE THIOESTERASE, MEDIUM CHAIN"/>
    <property type="match status" value="1"/>
</dbReference>
<reference evidence="4 5" key="1">
    <citation type="submission" date="2024-09" db="EMBL/GenBank/DDBJ databases">
        <authorList>
            <person name="Sun Q."/>
            <person name="Mori K."/>
        </authorList>
    </citation>
    <scope>NUCLEOTIDE SEQUENCE [LARGE SCALE GENOMIC DNA]</scope>
    <source>
        <strain evidence="4 5">TBRC 0563</strain>
    </source>
</reference>
<dbReference type="RefSeq" id="WP_378212366.1">
    <property type="nucleotide sequence ID" value="NZ_JBHLZP010000678.1"/>
</dbReference>
<dbReference type="Pfam" id="PF00975">
    <property type="entry name" value="Thioesterase"/>
    <property type="match status" value="1"/>
</dbReference>
<comment type="similarity">
    <text evidence="1">Belongs to the thioesterase family.</text>
</comment>
<name>A0ABV5YW91_9ACTN</name>